<name>A0A060YQM2_ONCMY</name>
<organism evidence="2 3">
    <name type="scientific">Oncorhynchus mykiss</name>
    <name type="common">Rainbow trout</name>
    <name type="synonym">Salmo gairdneri</name>
    <dbReference type="NCBI Taxonomy" id="8022"/>
    <lineage>
        <taxon>Eukaryota</taxon>
        <taxon>Metazoa</taxon>
        <taxon>Chordata</taxon>
        <taxon>Craniata</taxon>
        <taxon>Vertebrata</taxon>
        <taxon>Euteleostomi</taxon>
        <taxon>Actinopterygii</taxon>
        <taxon>Neopterygii</taxon>
        <taxon>Teleostei</taxon>
        <taxon>Protacanthopterygii</taxon>
        <taxon>Salmoniformes</taxon>
        <taxon>Salmonidae</taxon>
        <taxon>Salmoninae</taxon>
        <taxon>Oncorhynchus</taxon>
    </lineage>
</organism>
<dbReference type="PaxDb" id="8022-A0A060YQM2"/>
<dbReference type="EMBL" id="FR911811">
    <property type="protein sequence ID" value="CDQ91445.1"/>
    <property type="molecule type" value="Genomic_DNA"/>
</dbReference>
<accession>A0A060YQM2</accession>
<keyword evidence="1" id="KW-0732">Signal</keyword>
<proteinExistence type="predicted"/>
<feature type="chain" id="PRO_5001596447" description="Secreted protein" evidence="1">
    <location>
        <begin position="19"/>
        <end position="126"/>
    </location>
</feature>
<sequence length="126" mass="14206">MHTLLFLSLLIQWGITESMWDAESGREISHATMSLENFHIISMIISFDNRDNRTARRNERQASYNQVSAERQASCYQVSAERPASCYQVSAERPASCYQVSVGQVGGLPSPVLQPWAQRYCAAYAI</sequence>
<gene>
    <name evidence="2" type="ORF">GSONMT00056532001</name>
</gene>
<feature type="signal peptide" evidence="1">
    <location>
        <begin position="1"/>
        <end position="18"/>
    </location>
</feature>
<dbReference type="STRING" id="8022.A0A060YQM2"/>
<dbReference type="AlphaFoldDB" id="A0A060YQM2"/>
<reference evidence="2" key="2">
    <citation type="submission" date="2014-03" db="EMBL/GenBank/DDBJ databases">
        <authorList>
            <person name="Genoscope - CEA"/>
        </authorList>
    </citation>
    <scope>NUCLEOTIDE SEQUENCE</scope>
</reference>
<evidence type="ECO:0008006" key="4">
    <source>
        <dbReference type="Google" id="ProtNLM"/>
    </source>
</evidence>
<reference evidence="2" key="1">
    <citation type="journal article" date="2014" name="Nat. Commun.">
        <title>The rainbow trout genome provides novel insights into evolution after whole-genome duplication in vertebrates.</title>
        <authorList>
            <person name="Berthelot C."/>
            <person name="Brunet F."/>
            <person name="Chalopin D."/>
            <person name="Juanchich A."/>
            <person name="Bernard M."/>
            <person name="Noel B."/>
            <person name="Bento P."/>
            <person name="Da Silva C."/>
            <person name="Labadie K."/>
            <person name="Alberti A."/>
            <person name="Aury J.M."/>
            <person name="Louis A."/>
            <person name="Dehais P."/>
            <person name="Bardou P."/>
            <person name="Montfort J."/>
            <person name="Klopp C."/>
            <person name="Cabau C."/>
            <person name="Gaspin C."/>
            <person name="Thorgaard G.H."/>
            <person name="Boussaha M."/>
            <person name="Quillet E."/>
            <person name="Guyomard R."/>
            <person name="Galiana D."/>
            <person name="Bobe J."/>
            <person name="Volff J.N."/>
            <person name="Genet C."/>
            <person name="Wincker P."/>
            <person name="Jaillon O."/>
            <person name="Roest Crollius H."/>
            <person name="Guiguen Y."/>
        </authorList>
    </citation>
    <scope>NUCLEOTIDE SEQUENCE [LARGE SCALE GENOMIC DNA]</scope>
</reference>
<protein>
    <recommendedName>
        <fullName evidence="4">Secreted protein</fullName>
    </recommendedName>
</protein>
<evidence type="ECO:0000313" key="2">
    <source>
        <dbReference type="EMBL" id="CDQ91445.1"/>
    </source>
</evidence>
<evidence type="ECO:0000256" key="1">
    <source>
        <dbReference type="SAM" id="SignalP"/>
    </source>
</evidence>
<dbReference type="Proteomes" id="UP000193380">
    <property type="component" value="Unassembled WGS sequence"/>
</dbReference>
<evidence type="ECO:0000313" key="3">
    <source>
        <dbReference type="Proteomes" id="UP000193380"/>
    </source>
</evidence>